<protein>
    <recommendedName>
        <fullName evidence="3">Complex 1 LYR protein domain-containing protein</fullName>
    </recommendedName>
</protein>
<evidence type="ECO:0000259" key="3">
    <source>
        <dbReference type="Pfam" id="PF05347"/>
    </source>
</evidence>
<organism evidence="4 5">
    <name type="scientific">Punica granatum</name>
    <name type="common">Pomegranate</name>
    <dbReference type="NCBI Taxonomy" id="22663"/>
    <lineage>
        <taxon>Eukaryota</taxon>
        <taxon>Viridiplantae</taxon>
        <taxon>Streptophyta</taxon>
        <taxon>Embryophyta</taxon>
        <taxon>Tracheophyta</taxon>
        <taxon>Spermatophyta</taxon>
        <taxon>Magnoliopsida</taxon>
        <taxon>eudicotyledons</taxon>
        <taxon>Gunneridae</taxon>
        <taxon>Pentapetalae</taxon>
        <taxon>rosids</taxon>
        <taxon>malvids</taxon>
        <taxon>Myrtales</taxon>
        <taxon>Lythraceae</taxon>
        <taxon>Punica</taxon>
    </lineage>
</organism>
<dbReference type="EMBL" id="PGOL01006560">
    <property type="protein sequence ID" value="PKI33494.1"/>
    <property type="molecule type" value="Genomic_DNA"/>
</dbReference>
<dbReference type="PANTHER" id="PTHR36758:SF1">
    <property type="entry name" value="OS01G0342800 PROTEIN"/>
    <property type="match status" value="1"/>
</dbReference>
<evidence type="ECO:0000313" key="4">
    <source>
        <dbReference type="EMBL" id="PKI33494.1"/>
    </source>
</evidence>
<dbReference type="AlphaFoldDB" id="A0A2I0HP34"/>
<proteinExistence type="inferred from homology"/>
<accession>A0A2I0HP34</accession>
<dbReference type="InterPro" id="IPR045291">
    <property type="entry name" value="Complex1_LYR_LYRM9"/>
</dbReference>
<comment type="caution">
    <text evidence="4">The sequence shown here is derived from an EMBL/GenBank/DDBJ whole genome shotgun (WGS) entry which is preliminary data.</text>
</comment>
<keyword evidence="5" id="KW-1185">Reference proteome</keyword>
<gene>
    <name evidence="4" type="ORF">CRG98_046050</name>
</gene>
<feature type="domain" description="Complex 1 LYR protein" evidence="3">
    <location>
        <begin position="69"/>
        <end position="118"/>
    </location>
</feature>
<dbReference type="Pfam" id="PF05347">
    <property type="entry name" value="Complex1_LYR"/>
    <property type="match status" value="1"/>
</dbReference>
<feature type="region of interest" description="Disordered" evidence="2">
    <location>
        <begin position="18"/>
        <end position="57"/>
    </location>
</feature>
<evidence type="ECO:0000256" key="1">
    <source>
        <dbReference type="ARBA" id="ARBA00025757"/>
    </source>
</evidence>
<reference evidence="4 5" key="1">
    <citation type="submission" date="2017-11" db="EMBL/GenBank/DDBJ databases">
        <title>De-novo sequencing of pomegranate (Punica granatum L.) genome.</title>
        <authorList>
            <person name="Akparov Z."/>
            <person name="Amiraslanov A."/>
            <person name="Hajiyeva S."/>
            <person name="Abbasov M."/>
            <person name="Kaur K."/>
            <person name="Hamwieh A."/>
            <person name="Solovyev V."/>
            <person name="Salamov A."/>
            <person name="Braich B."/>
            <person name="Kosarev P."/>
            <person name="Mahmoud A."/>
            <person name="Hajiyev E."/>
            <person name="Babayeva S."/>
            <person name="Izzatullayeva V."/>
            <person name="Mammadov A."/>
            <person name="Mammadov A."/>
            <person name="Sharifova S."/>
            <person name="Ojaghi J."/>
            <person name="Eynullazada K."/>
            <person name="Bayramov B."/>
            <person name="Abdulazimova A."/>
            <person name="Shahmuradov I."/>
        </authorList>
    </citation>
    <scope>NUCLEOTIDE SEQUENCE [LARGE SCALE GENOMIC DNA]</scope>
    <source>
        <strain evidence="5">cv. AG2017</strain>
        <tissue evidence="4">Leaf</tissue>
    </source>
</reference>
<comment type="similarity">
    <text evidence="1">Belongs to the complex I LYR family. LYRM9 subfamily.</text>
</comment>
<dbReference type="STRING" id="22663.A0A2I0HP34"/>
<dbReference type="CDD" id="cd20269">
    <property type="entry name" value="Complex1_LYR_LYRM9"/>
    <property type="match status" value="1"/>
</dbReference>
<dbReference type="PANTHER" id="PTHR36758">
    <property type="entry name" value="OS01G0342800 PROTEIN"/>
    <property type="match status" value="1"/>
</dbReference>
<dbReference type="InterPro" id="IPR008011">
    <property type="entry name" value="Complex1_LYR_dom"/>
</dbReference>
<name>A0A2I0HP34_PUNGR</name>
<evidence type="ECO:0000313" key="5">
    <source>
        <dbReference type="Proteomes" id="UP000233551"/>
    </source>
</evidence>
<evidence type="ECO:0000256" key="2">
    <source>
        <dbReference type="SAM" id="MobiDB-lite"/>
    </source>
</evidence>
<dbReference type="Proteomes" id="UP000233551">
    <property type="component" value="Unassembled WGS sequence"/>
</dbReference>
<sequence length="221" mass="25444">MACKFWAGFRQKTRVDFKPAQKPTFRKVQQGPRRRTEPPDSYAGGGGGRDSWRRGRESERKMEKALMVYGEVLRLVRKLPKDTRPYYAKYARENFVNYRDADAGDPRALQELFHRAYNHSIWVLSKVCSIDNSGFDLQCSIPWISRQQIGSRRSASTDEQVNTRQSLCPLFTDSGCDGNMITGLWDSPRKEMSWGGFGMGQLVLPKPKLFRKSKKLPSQRI</sequence>